<evidence type="ECO:0000313" key="3">
    <source>
        <dbReference type="EMBL" id="ROO86184.1"/>
    </source>
</evidence>
<dbReference type="InterPro" id="IPR058407">
    <property type="entry name" value="DUF8094"/>
</dbReference>
<proteinExistence type="predicted"/>
<keyword evidence="4" id="KW-1185">Reference proteome</keyword>
<name>A0A3N1CY26_9ACTN</name>
<organism evidence="3 4">
    <name type="scientific">Actinocorallia herbida</name>
    <dbReference type="NCBI Taxonomy" id="58109"/>
    <lineage>
        <taxon>Bacteria</taxon>
        <taxon>Bacillati</taxon>
        <taxon>Actinomycetota</taxon>
        <taxon>Actinomycetes</taxon>
        <taxon>Streptosporangiales</taxon>
        <taxon>Thermomonosporaceae</taxon>
        <taxon>Actinocorallia</taxon>
    </lineage>
</organism>
<gene>
    <name evidence="3" type="ORF">EDD29_3747</name>
</gene>
<dbReference type="Proteomes" id="UP000272400">
    <property type="component" value="Unassembled WGS sequence"/>
</dbReference>
<keyword evidence="1" id="KW-0732">Signal</keyword>
<reference evidence="3 4" key="1">
    <citation type="submission" date="2018-11" db="EMBL/GenBank/DDBJ databases">
        <title>Sequencing the genomes of 1000 actinobacteria strains.</title>
        <authorList>
            <person name="Klenk H.-P."/>
        </authorList>
    </citation>
    <scope>NUCLEOTIDE SEQUENCE [LARGE SCALE GENOMIC DNA]</scope>
    <source>
        <strain evidence="3 4">DSM 44254</strain>
    </source>
</reference>
<accession>A0A3N1CY26</accession>
<feature type="domain" description="DUF8094" evidence="2">
    <location>
        <begin position="43"/>
        <end position="261"/>
    </location>
</feature>
<comment type="caution">
    <text evidence="3">The sequence shown here is derived from an EMBL/GenBank/DDBJ whole genome shotgun (WGS) entry which is preliminary data.</text>
</comment>
<evidence type="ECO:0000256" key="1">
    <source>
        <dbReference type="SAM" id="SignalP"/>
    </source>
</evidence>
<evidence type="ECO:0000259" key="2">
    <source>
        <dbReference type="Pfam" id="PF26366"/>
    </source>
</evidence>
<feature type="chain" id="PRO_5039312173" description="DUF8094 domain-containing protein" evidence="1">
    <location>
        <begin position="22"/>
        <end position="346"/>
    </location>
</feature>
<dbReference type="EMBL" id="RJKE01000001">
    <property type="protein sequence ID" value="ROO86184.1"/>
    <property type="molecule type" value="Genomic_DNA"/>
</dbReference>
<dbReference type="Pfam" id="PF26366">
    <property type="entry name" value="DUF8094"/>
    <property type="match status" value="1"/>
</dbReference>
<dbReference type="AlphaFoldDB" id="A0A3N1CY26"/>
<feature type="signal peptide" evidence="1">
    <location>
        <begin position="1"/>
        <end position="21"/>
    </location>
</feature>
<dbReference type="PROSITE" id="PS51257">
    <property type="entry name" value="PROKAR_LIPOPROTEIN"/>
    <property type="match status" value="1"/>
</dbReference>
<sequence>MGSVRRARSVAVLGVVIVALAGCTAVPARDGAAVAEEAAPTREAKARQVFADFQTANNKANKEISDALISAIETGPVLEADLASYKNIRAGRDAPVREFFYEDPVFHVPEGDGDPAWFMVDAAAAEDLRKGLLFVREDDGYKLRNTVYFGPGGMPELARAGGGAAPTAVPALDAARLSREHAALLNDPNRADGDVPGHFVPGDHTTRFFLDYCLGEAHRQFTGYGFTGGCHWRERTDDPDFALRTADGRALVWYSVALTDSYRRGANKDTGFDRVYLPGWYNPFVPVDKETYSYSTEGSDESFLRHFYKDGYTGEAVVQFAALVTPDGDSIDVIAHNRHPLAASGS</sequence>
<protein>
    <recommendedName>
        <fullName evidence="2">DUF8094 domain-containing protein</fullName>
    </recommendedName>
</protein>
<evidence type="ECO:0000313" key="4">
    <source>
        <dbReference type="Proteomes" id="UP000272400"/>
    </source>
</evidence>